<dbReference type="AlphaFoldDB" id="A0A914KLS6"/>
<evidence type="ECO:0000313" key="2">
    <source>
        <dbReference type="WBParaSite" id="Minc3s00043g02386"/>
    </source>
</evidence>
<dbReference type="Proteomes" id="UP000887563">
    <property type="component" value="Unplaced"/>
</dbReference>
<sequence length="96" mass="11379">MSFIILFSNSVNSIHIYWFPISSPTDFRFWLSLYRTLKIDYILSRFNCKFFKWFCKSWSFNILDNSKFGLSLSLSCFIHCLTSISPSISNICILYC</sequence>
<organism evidence="1 2">
    <name type="scientific">Meloidogyne incognita</name>
    <name type="common">Southern root-knot nematode worm</name>
    <name type="synonym">Oxyuris incognita</name>
    <dbReference type="NCBI Taxonomy" id="6306"/>
    <lineage>
        <taxon>Eukaryota</taxon>
        <taxon>Metazoa</taxon>
        <taxon>Ecdysozoa</taxon>
        <taxon>Nematoda</taxon>
        <taxon>Chromadorea</taxon>
        <taxon>Rhabditida</taxon>
        <taxon>Tylenchina</taxon>
        <taxon>Tylenchomorpha</taxon>
        <taxon>Tylenchoidea</taxon>
        <taxon>Meloidogynidae</taxon>
        <taxon>Meloidogyninae</taxon>
        <taxon>Meloidogyne</taxon>
        <taxon>Meloidogyne incognita group</taxon>
    </lineage>
</organism>
<dbReference type="WBParaSite" id="Minc3s00043g02386">
    <property type="protein sequence ID" value="Minc3s00043g02386"/>
    <property type="gene ID" value="Minc3s00043g02386"/>
</dbReference>
<evidence type="ECO:0000313" key="1">
    <source>
        <dbReference type="Proteomes" id="UP000887563"/>
    </source>
</evidence>
<proteinExistence type="predicted"/>
<name>A0A914KLS6_MELIC</name>
<reference evidence="2" key="1">
    <citation type="submission" date="2022-11" db="UniProtKB">
        <authorList>
            <consortium name="WormBaseParasite"/>
        </authorList>
    </citation>
    <scope>IDENTIFICATION</scope>
</reference>
<accession>A0A914KLS6</accession>
<protein>
    <submittedName>
        <fullName evidence="2">Candidate secreted effector</fullName>
    </submittedName>
</protein>
<keyword evidence="1" id="KW-1185">Reference proteome</keyword>